<evidence type="ECO:0000313" key="14">
    <source>
        <dbReference type="Proteomes" id="UP000515135"/>
    </source>
</evidence>
<comment type="subcellular location">
    <subcellularLocation>
        <location evidence="2">Cytoplasm</location>
    </subcellularLocation>
</comment>
<dbReference type="Pfam" id="PF09380">
    <property type="entry name" value="FERM_C"/>
    <property type="match status" value="1"/>
</dbReference>
<evidence type="ECO:0000256" key="10">
    <source>
        <dbReference type="ARBA" id="ARBA00022833"/>
    </source>
</evidence>
<organism evidence="14 15">
    <name type="scientific">Branchiostoma belcheri</name>
    <name type="common">Amphioxus</name>
    <dbReference type="NCBI Taxonomy" id="7741"/>
    <lineage>
        <taxon>Eukaryota</taxon>
        <taxon>Metazoa</taxon>
        <taxon>Chordata</taxon>
        <taxon>Cephalochordata</taxon>
        <taxon>Leptocardii</taxon>
        <taxon>Amphioxiformes</taxon>
        <taxon>Branchiostomatidae</taxon>
        <taxon>Branchiostoma</taxon>
    </lineage>
</organism>
<dbReference type="InterPro" id="IPR011993">
    <property type="entry name" value="PH-like_dom_sf"/>
</dbReference>
<dbReference type="PROSITE" id="PS00198">
    <property type="entry name" value="4FE4S_FER_1"/>
    <property type="match status" value="1"/>
</dbReference>
<dbReference type="Gene3D" id="2.30.29.30">
    <property type="entry name" value="Pleckstrin-homology domain (PH domain)/Phosphotyrosine-binding domain (PTB)"/>
    <property type="match status" value="1"/>
</dbReference>
<dbReference type="InterPro" id="IPR014352">
    <property type="entry name" value="FERM/acyl-CoA-bd_prot_sf"/>
</dbReference>
<dbReference type="SMART" id="SM00295">
    <property type="entry name" value="B41"/>
    <property type="match status" value="1"/>
</dbReference>
<dbReference type="InterPro" id="IPR018980">
    <property type="entry name" value="FERM_PH-like_C"/>
</dbReference>
<dbReference type="Proteomes" id="UP000515135">
    <property type="component" value="Unplaced"/>
</dbReference>
<dbReference type="PANTHER" id="PTHR23280">
    <property type="entry name" value="4.1 G PROTEIN"/>
    <property type="match status" value="1"/>
</dbReference>
<dbReference type="EC" id="2.3.2.27" evidence="4"/>
<keyword evidence="5" id="KW-0963">Cytoplasm</keyword>
<evidence type="ECO:0000256" key="4">
    <source>
        <dbReference type="ARBA" id="ARBA00012483"/>
    </source>
</evidence>
<dbReference type="CDD" id="cd17104">
    <property type="entry name" value="FERM_F1_MYLIP"/>
    <property type="match status" value="1"/>
</dbReference>
<evidence type="ECO:0000256" key="8">
    <source>
        <dbReference type="ARBA" id="ARBA00022771"/>
    </source>
</evidence>
<reference evidence="15" key="1">
    <citation type="submission" date="2025-08" db="UniProtKB">
        <authorList>
            <consortium name="RefSeq"/>
        </authorList>
    </citation>
    <scope>IDENTIFICATION</scope>
    <source>
        <tissue evidence="15">Gonad</tissue>
    </source>
</reference>
<dbReference type="CDD" id="cd13195">
    <property type="entry name" value="FERM_C_MYLIP_IDOL"/>
    <property type="match status" value="1"/>
</dbReference>
<dbReference type="GO" id="GO:0016567">
    <property type="term" value="P:protein ubiquitination"/>
    <property type="evidence" value="ECO:0007669"/>
    <property type="project" value="UniProtKB-UniPathway"/>
</dbReference>
<keyword evidence="6" id="KW-0808">Transferase</keyword>
<dbReference type="Gene3D" id="3.10.20.90">
    <property type="entry name" value="Phosphatidylinositol 3-kinase Catalytic Subunit, Chain A, domain 1"/>
    <property type="match status" value="1"/>
</dbReference>
<evidence type="ECO:0000259" key="13">
    <source>
        <dbReference type="PROSITE" id="PS50089"/>
    </source>
</evidence>
<dbReference type="InterPro" id="IPR041790">
    <property type="entry name" value="MYLIP_FERM_C"/>
</dbReference>
<dbReference type="GO" id="GO:0008270">
    <property type="term" value="F:zinc ion binding"/>
    <property type="evidence" value="ECO:0007669"/>
    <property type="project" value="UniProtKB-KW"/>
</dbReference>
<dbReference type="GO" id="GO:0005737">
    <property type="term" value="C:cytoplasm"/>
    <property type="evidence" value="ECO:0007669"/>
    <property type="project" value="UniProtKB-SubCell"/>
</dbReference>
<dbReference type="InterPro" id="IPR001841">
    <property type="entry name" value="Znf_RING"/>
</dbReference>
<evidence type="ECO:0000256" key="9">
    <source>
        <dbReference type="ARBA" id="ARBA00022786"/>
    </source>
</evidence>
<feature type="domain" description="FERM" evidence="12">
    <location>
        <begin position="1"/>
        <end position="284"/>
    </location>
</feature>
<dbReference type="InterPro" id="IPR019749">
    <property type="entry name" value="Band_41_domain"/>
</dbReference>
<evidence type="ECO:0000256" key="3">
    <source>
        <dbReference type="ARBA" id="ARBA00004906"/>
    </source>
</evidence>
<keyword evidence="14" id="KW-1185">Reference proteome</keyword>
<dbReference type="PRINTS" id="PR00935">
    <property type="entry name" value="BAND41"/>
</dbReference>
<dbReference type="GeneID" id="109473819"/>
<evidence type="ECO:0000259" key="12">
    <source>
        <dbReference type="PROSITE" id="PS50057"/>
    </source>
</evidence>
<dbReference type="InterPro" id="IPR029071">
    <property type="entry name" value="Ubiquitin-like_domsf"/>
</dbReference>
<dbReference type="RefSeq" id="XP_019629458.1">
    <property type="nucleotide sequence ID" value="XM_019773899.1"/>
</dbReference>
<dbReference type="KEGG" id="bbel:109473819"/>
<feature type="domain" description="RING-type" evidence="13">
    <location>
        <begin position="388"/>
        <end position="423"/>
    </location>
</feature>
<dbReference type="Pfam" id="PF09379">
    <property type="entry name" value="FERM_N"/>
    <property type="match status" value="1"/>
</dbReference>
<evidence type="ECO:0000313" key="15">
    <source>
        <dbReference type="RefSeq" id="XP_019629458.1"/>
    </source>
</evidence>
<dbReference type="GO" id="GO:0061630">
    <property type="term" value="F:ubiquitin protein ligase activity"/>
    <property type="evidence" value="ECO:0007669"/>
    <property type="project" value="UniProtKB-EC"/>
</dbReference>
<proteinExistence type="predicted"/>
<dbReference type="FunFam" id="3.10.20.90:FF:000129">
    <property type="entry name" value="E3 ubiquitin-protein ligase MYLIP isoform X1"/>
    <property type="match status" value="1"/>
</dbReference>
<dbReference type="Pfam" id="PF13920">
    <property type="entry name" value="zf-C3HC4_3"/>
    <property type="match status" value="1"/>
</dbReference>
<gene>
    <name evidence="15" type="primary">LOC109473819</name>
</gene>
<dbReference type="SMART" id="SM01196">
    <property type="entry name" value="FERM_C"/>
    <property type="match status" value="1"/>
</dbReference>
<evidence type="ECO:0000256" key="2">
    <source>
        <dbReference type="ARBA" id="ARBA00004496"/>
    </source>
</evidence>
<dbReference type="SUPFAM" id="SSF54236">
    <property type="entry name" value="Ubiquitin-like"/>
    <property type="match status" value="1"/>
</dbReference>
<dbReference type="InterPro" id="IPR019748">
    <property type="entry name" value="FERM_central"/>
</dbReference>
<dbReference type="Gene3D" id="1.10.533.10">
    <property type="entry name" value="Death Domain, Fas"/>
    <property type="match status" value="1"/>
</dbReference>
<dbReference type="CDD" id="cd14473">
    <property type="entry name" value="FERM_B-lobe"/>
    <property type="match status" value="1"/>
</dbReference>
<dbReference type="PROSITE" id="PS50089">
    <property type="entry name" value="ZF_RING_2"/>
    <property type="match status" value="1"/>
</dbReference>
<evidence type="ECO:0000256" key="6">
    <source>
        <dbReference type="ARBA" id="ARBA00022679"/>
    </source>
</evidence>
<dbReference type="Gene3D" id="1.10.1170.10">
    <property type="entry name" value="Inhibitor Of Apoptosis Protein (2mihbC-IAP-1), Chain A"/>
    <property type="match status" value="1"/>
</dbReference>
<dbReference type="Gene3D" id="1.20.80.10">
    <property type="match status" value="1"/>
</dbReference>
<dbReference type="OrthoDB" id="10037309at2759"/>
<dbReference type="FunFam" id="1.10.1170.10:FF:000002">
    <property type="entry name" value="Baculoviral IAP repeat containing 7"/>
    <property type="match status" value="1"/>
</dbReference>
<evidence type="ECO:0000256" key="7">
    <source>
        <dbReference type="ARBA" id="ARBA00022723"/>
    </source>
</evidence>
<dbReference type="InterPro" id="IPR017900">
    <property type="entry name" value="4Fe4S_Fe_S_CS"/>
</dbReference>
<evidence type="ECO:0000256" key="1">
    <source>
        <dbReference type="ARBA" id="ARBA00000900"/>
    </source>
</evidence>
<protein>
    <recommendedName>
        <fullName evidence="4">RING-type E3 ubiquitin transferase</fullName>
        <ecNumber evidence="4">2.3.2.27</ecNumber>
    </recommendedName>
</protein>
<dbReference type="InterPro" id="IPR011029">
    <property type="entry name" value="DEATH-like_dom_sf"/>
</dbReference>
<accession>A0A6P4YYV2</accession>
<comment type="pathway">
    <text evidence="3">Protein modification; protein ubiquitination.</text>
</comment>
<dbReference type="UniPathway" id="UPA00143"/>
<dbReference type="Pfam" id="PF00373">
    <property type="entry name" value="FERM_M"/>
    <property type="match status" value="1"/>
</dbReference>
<evidence type="ECO:0000256" key="5">
    <source>
        <dbReference type="ARBA" id="ARBA00022490"/>
    </source>
</evidence>
<keyword evidence="10" id="KW-0862">Zinc</keyword>
<dbReference type="InterPro" id="IPR018979">
    <property type="entry name" value="FERM_N"/>
</dbReference>
<dbReference type="SUPFAM" id="SSF47031">
    <property type="entry name" value="Second domain of FERM"/>
    <property type="match status" value="1"/>
</dbReference>
<keyword evidence="7" id="KW-0479">Metal-binding</keyword>
<dbReference type="SUPFAM" id="SSF57850">
    <property type="entry name" value="RING/U-box"/>
    <property type="match status" value="1"/>
</dbReference>
<comment type="catalytic activity">
    <reaction evidence="1">
        <text>S-ubiquitinyl-[E2 ubiquitin-conjugating enzyme]-L-cysteine + [acceptor protein]-L-lysine = [E2 ubiquitin-conjugating enzyme]-L-cysteine + N(6)-ubiquitinyl-[acceptor protein]-L-lysine.</text>
        <dbReference type="EC" id="2.3.2.27"/>
    </reaction>
</comment>
<dbReference type="GO" id="GO:0006511">
    <property type="term" value="P:ubiquitin-dependent protein catabolic process"/>
    <property type="evidence" value="ECO:0007669"/>
    <property type="project" value="TreeGrafter"/>
</dbReference>
<evidence type="ECO:0000256" key="11">
    <source>
        <dbReference type="PROSITE-ProRule" id="PRU00175"/>
    </source>
</evidence>
<keyword evidence="9" id="KW-0833">Ubl conjugation pathway</keyword>
<dbReference type="FunFam" id="2.30.29.30:FF:000164">
    <property type="entry name" value="Putative E3 ubiquitin-protein ligase MYLIP"/>
    <property type="match status" value="1"/>
</dbReference>
<dbReference type="PANTHER" id="PTHR23280:SF13">
    <property type="entry name" value="E3 UBIQUITIN-PROTEIN LIGASE MYLIP"/>
    <property type="match status" value="1"/>
</dbReference>
<dbReference type="AlphaFoldDB" id="A0A6P4YYV2"/>
<dbReference type="InterPro" id="IPR000299">
    <property type="entry name" value="FERM_domain"/>
</dbReference>
<sequence>MWCFVSRPDSVLLEVELGPKACGQECLDKVCKKLGIVEVDYFGLQYSGGKGTDSRPLWLNTRNRLSRQLDGPPPYRLRFRVKFFVPPHLLLQEATRHMFYLHLKEDLAEGRLTAPTNKAARIAALVAQAETGDYDCNNADLYASCYPAYLPTWSNDLLSAIAAEHDKIRGMKRATAEYNMVKECSELDGYGQENYAVKDSSGINMHIGVGPEGILLMDDDLNTIQSVLFTQVQMATHAGKCFFLTILETTGTNTTLGFKLPNTKMANALYRAVTEKHAFYRCETVRSAVITQFSRDFKGTLVSLFNENTVVGKKYVFDVRRTCREVYEETRRLLYTRGTAVQLPPTTTNSLNNLSEGCRCDDIDCRCGCVEAVELQERICKLEEALLCRVCMDEEISTVFSPCGHVVCCDECAACLDVCPLCRTGVERTQHIFLPAQISRLDIESCTQQGRDSLQCSLVST</sequence>
<name>A0A6P4YYV2_BRABE</name>
<dbReference type="InterPro" id="IPR035963">
    <property type="entry name" value="FERM_2"/>
</dbReference>
<dbReference type="SUPFAM" id="SSF50729">
    <property type="entry name" value="PH domain-like"/>
    <property type="match status" value="1"/>
</dbReference>
<dbReference type="PROSITE" id="PS50057">
    <property type="entry name" value="FERM_3"/>
    <property type="match status" value="1"/>
</dbReference>
<keyword evidence="8 11" id="KW-0863">Zinc-finger</keyword>